<dbReference type="EMBL" id="JAENIO010000016">
    <property type="protein sequence ID" value="MBK1834017.1"/>
    <property type="molecule type" value="Genomic_DNA"/>
</dbReference>
<keyword evidence="4" id="KW-1185">Reference proteome</keyword>
<name>A0A934VM86_9BACT</name>
<keyword evidence="2" id="KW-1133">Transmembrane helix</keyword>
<keyword evidence="2" id="KW-0812">Transmembrane</keyword>
<reference evidence="3" key="1">
    <citation type="submission" date="2021-01" db="EMBL/GenBank/DDBJ databases">
        <title>Modified the classification status of verrucomicrobia.</title>
        <authorList>
            <person name="Feng X."/>
        </authorList>
    </citation>
    <scope>NUCLEOTIDE SEQUENCE</scope>
    <source>
        <strain evidence="3">KCTC 12986</strain>
    </source>
</reference>
<organism evidence="3 4">
    <name type="scientific">Roseibacillus ishigakijimensis</name>
    <dbReference type="NCBI Taxonomy" id="454146"/>
    <lineage>
        <taxon>Bacteria</taxon>
        <taxon>Pseudomonadati</taxon>
        <taxon>Verrucomicrobiota</taxon>
        <taxon>Verrucomicrobiia</taxon>
        <taxon>Verrucomicrobiales</taxon>
        <taxon>Verrucomicrobiaceae</taxon>
        <taxon>Roseibacillus</taxon>
    </lineage>
</organism>
<gene>
    <name evidence="3" type="ORF">JIN78_08090</name>
</gene>
<evidence type="ECO:0000313" key="4">
    <source>
        <dbReference type="Proteomes" id="UP000604083"/>
    </source>
</evidence>
<sequence>MSSQAPGIFLCPKCGGASNPTKDGDLQCPECETRFPLPEQALKHVRPRDIGPRQSSSRAVQRNITVNARGGLDKFRSLSDAAEGEESRPLVPKKDVAEAQQERRAKGERRKRLKKRKSPPLLAILGWGTAWLVAVAAVLFVVSLMQKNMQGTKKRGTSFEDRLSAEEHAFYKKEYPEISKRLRLFLASDTVNLKGDQVLSVPRLNRKMARYYQERSVAGTLPTLKNSPAFWNVAFEESPGFVEVVWDPSESGEEGFEGVFVKVRDKWLLDWEQHVRYSSVNWTLFLNQQADATQGNFRLYVEKVSEGQNSDFQPWVKVRFHPPYHDEGRRKAEVSPVVILEGDDPLYSDFMDLFLDRAGQGTGYSELWRRDDRELRRAHLSLAWSEEEGADEPVLVTKEFFADHWRALDLGAEVAGRGPLP</sequence>
<dbReference type="RefSeq" id="WP_200391451.1">
    <property type="nucleotide sequence ID" value="NZ_JAENIO010000016.1"/>
</dbReference>
<dbReference type="AlphaFoldDB" id="A0A934VM86"/>
<feature type="region of interest" description="Disordered" evidence="1">
    <location>
        <begin position="77"/>
        <end position="113"/>
    </location>
</feature>
<feature type="compositionally biased region" description="Polar residues" evidence="1">
    <location>
        <begin position="53"/>
        <end position="63"/>
    </location>
</feature>
<accession>A0A934VM86</accession>
<comment type="caution">
    <text evidence="3">The sequence shown here is derived from an EMBL/GenBank/DDBJ whole genome shotgun (WGS) entry which is preliminary data.</text>
</comment>
<feature type="region of interest" description="Disordered" evidence="1">
    <location>
        <begin position="37"/>
        <end position="63"/>
    </location>
</feature>
<evidence type="ECO:0000256" key="2">
    <source>
        <dbReference type="SAM" id="Phobius"/>
    </source>
</evidence>
<keyword evidence="2" id="KW-0472">Membrane</keyword>
<protein>
    <submittedName>
        <fullName evidence="3">Uncharacterized protein</fullName>
    </submittedName>
</protein>
<feature type="compositionally biased region" description="Basic and acidic residues" evidence="1">
    <location>
        <begin position="85"/>
        <end position="105"/>
    </location>
</feature>
<evidence type="ECO:0000256" key="1">
    <source>
        <dbReference type="SAM" id="MobiDB-lite"/>
    </source>
</evidence>
<proteinExistence type="predicted"/>
<evidence type="ECO:0000313" key="3">
    <source>
        <dbReference type="EMBL" id="MBK1834017.1"/>
    </source>
</evidence>
<feature type="region of interest" description="Disordered" evidence="1">
    <location>
        <begin position="1"/>
        <end position="24"/>
    </location>
</feature>
<dbReference type="Proteomes" id="UP000604083">
    <property type="component" value="Unassembled WGS sequence"/>
</dbReference>
<feature type="transmembrane region" description="Helical" evidence="2">
    <location>
        <begin position="121"/>
        <end position="145"/>
    </location>
</feature>